<evidence type="ECO:0000256" key="1">
    <source>
        <dbReference type="SAM" id="MobiDB-lite"/>
    </source>
</evidence>
<name>X6PDK0_RETFI</name>
<organism evidence="3 4">
    <name type="scientific">Reticulomyxa filosa</name>
    <dbReference type="NCBI Taxonomy" id="46433"/>
    <lineage>
        <taxon>Eukaryota</taxon>
        <taxon>Sar</taxon>
        <taxon>Rhizaria</taxon>
        <taxon>Retaria</taxon>
        <taxon>Foraminifera</taxon>
        <taxon>Monothalamids</taxon>
        <taxon>Reticulomyxidae</taxon>
        <taxon>Reticulomyxa</taxon>
    </lineage>
</organism>
<reference evidence="3 4" key="1">
    <citation type="journal article" date="2013" name="Curr. Biol.">
        <title>The Genome of the Foraminiferan Reticulomyxa filosa.</title>
        <authorList>
            <person name="Glockner G."/>
            <person name="Hulsmann N."/>
            <person name="Schleicher M."/>
            <person name="Noegel A.A."/>
            <person name="Eichinger L."/>
            <person name="Gallinger C."/>
            <person name="Pawlowski J."/>
            <person name="Sierra R."/>
            <person name="Euteneuer U."/>
            <person name="Pillet L."/>
            <person name="Moustafa A."/>
            <person name="Platzer M."/>
            <person name="Groth M."/>
            <person name="Szafranski K."/>
            <person name="Schliwa M."/>
        </authorList>
    </citation>
    <scope>NUCLEOTIDE SEQUENCE [LARGE SCALE GENOMIC DNA]</scope>
</reference>
<comment type="caution">
    <text evidence="3">The sequence shown here is derived from an EMBL/GenBank/DDBJ whole genome shotgun (WGS) entry which is preliminary data.</text>
</comment>
<dbReference type="Proteomes" id="UP000023152">
    <property type="component" value="Unassembled WGS sequence"/>
</dbReference>
<evidence type="ECO:0000313" key="3">
    <source>
        <dbReference type="EMBL" id="ETO36281.1"/>
    </source>
</evidence>
<dbReference type="EMBL" id="ASPP01000835">
    <property type="protein sequence ID" value="ETO36281.1"/>
    <property type="molecule type" value="Genomic_DNA"/>
</dbReference>
<keyword evidence="4" id="KW-1185">Reference proteome</keyword>
<feature type="transmembrane region" description="Helical" evidence="2">
    <location>
        <begin position="192"/>
        <end position="218"/>
    </location>
</feature>
<proteinExistence type="predicted"/>
<feature type="region of interest" description="Disordered" evidence="1">
    <location>
        <begin position="255"/>
        <end position="286"/>
    </location>
</feature>
<feature type="transmembrane region" description="Helical" evidence="2">
    <location>
        <begin position="94"/>
        <end position="119"/>
    </location>
</feature>
<sequence>MYVMQCEKKKVKLQTLHKLRNSVFIFITLIVPCIRTYYTLAYSHESIRFWLEFWTCRGLLLLLFRVFTATLSLLPSPTFAWNGVNDNAMEYVEWFVYWSILWCYFPLTSGCELTSYYLLRFLFGVDVPDDASTETDPNSQLQKDIKESNVRKNRGISSQISLQSFNSLLTMTLSLIRPFVSSSMYERLHNAFYQIMISVFGVLIAPTLACYSLGYLLAMYTSFMVLYTYGHYNLQLKRLCTVLYQPKAAFDKGQQLNPTQVSSTMSPSPSFDDTDDDHSSNSHGSDNVIDTHEMASHIKDNQLAPFAKRSSPPSSLLLQCIESIKDWTSKNADNDPFFKEKKALKHTEVMCTQWRQNMIFWLKYWVVFSAFEWLFDELMKNGLSFFPFISSFKLIMILCFQLRLVPFLSANFLYNYVVLPWYVMDTSHVHSRPRLGSSQQPGDHHKPKID</sequence>
<gene>
    <name evidence="3" type="ORF">RFI_00782</name>
</gene>
<evidence type="ECO:0000313" key="4">
    <source>
        <dbReference type="Proteomes" id="UP000023152"/>
    </source>
</evidence>
<keyword evidence="2" id="KW-0812">Transmembrane</keyword>
<feature type="transmembrane region" description="Helical" evidence="2">
    <location>
        <begin position="358"/>
        <end position="375"/>
    </location>
</feature>
<feature type="transmembrane region" description="Helical" evidence="2">
    <location>
        <begin position="23"/>
        <end position="42"/>
    </location>
</feature>
<keyword evidence="2" id="KW-1133">Transmembrane helix</keyword>
<protein>
    <submittedName>
        <fullName evidence="3">Uncharacterized protein</fullName>
    </submittedName>
</protein>
<accession>X6PDK0</accession>
<feature type="transmembrane region" description="Helical" evidence="2">
    <location>
        <begin position="54"/>
        <end position="74"/>
    </location>
</feature>
<keyword evidence="2" id="KW-0472">Membrane</keyword>
<feature type="compositionally biased region" description="Low complexity" evidence="1">
    <location>
        <begin position="262"/>
        <end position="271"/>
    </location>
</feature>
<dbReference type="AlphaFoldDB" id="X6PDK0"/>
<feature type="transmembrane region" description="Helical" evidence="2">
    <location>
        <begin position="395"/>
        <end position="414"/>
    </location>
</feature>
<evidence type="ECO:0000256" key="2">
    <source>
        <dbReference type="SAM" id="Phobius"/>
    </source>
</evidence>